<gene>
    <name evidence="1" type="ORF">DPMN_189821</name>
</gene>
<reference evidence="1" key="1">
    <citation type="journal article" date="2019" name="bioRxiv">
        <title>The Genome of the Zebra Mussel, Dreissena polymorpha: A Resource for Invasive Species Research.</title>
        <authorList>
            <person name="McCartney M.A."/>
            <person name="Auch B."/>
            <person name="Kono T."/>
            <person name="Mallez S."/>
            <person name="Zhang Y."/>
            <person name="Obille A."/>
            <person name="Becker A."/>
            <person name="Abrahante J.E."/>
            <person name="Garbe J."/>
            <person name="Badalamenti J.P."/>
            <person name="Herman A."/>
            <person name="Mangelson H."/>
            <person name="Liachko I."/>
            <person name="Sullivan S."/>
            <person name="Sone E.D."/>
            <person name="Koren S."/>
            <person name="Silverstein K.A.T."/>
            <person name="Beckman K.B."/>
            <person name="Gohl D.M."/>
        </authorList>
    </citation>
    <scope>NUCLEOTIDE SEQUENCE</scope>
    <source>
        <strain evidence="1">Duluth1</strain>
        <tissue evidence="1">Whole animal</tissue>
    </source>
</reference>
<protein>
    <submittedName>
        <fullName evidence="1">Uncharacterized protein</fullName>
    </submittedName>
</protein>
<comment type="caution">
    <text evidence="1">The sequence shown here is derived from an EMBL/GenBank/DDBJ whole genome shotgun (WGS) entry which is preliminary data.</text>
</comment>
<dbReference type="Proteomes" id="UP000828390">
    <property type="component" value="Unassembled WGS sequence"/>
</dbReference>
<proteinExistence type="predicted"/>
<keyword evidence="2" id="KW-1185">Reference proteome</keyword>
<dbReference type="EMBL" id="JAIWYP010000010">
    <property type="protein sequence ID" value="KAH3755134.1"/>
    <property type="molecule type" value="Genomic_DNA"/>
</dbReference>
<reference evidence="1" key="2">
    <citation type="submission" date="2020-11" db="EMBL/GenBank/DDBJ databases">
        <authorList>
            <person name="McCartney M.A."/>
            <person name="Auch B."/>
            <person name="Kono T."/>
            <person name="Mallez S."/>
            <person name="Becker A."/>
            <person name="Gohl D.M."/>
            <person name="Silverstein K.A.T."/>
            <person name="Koren S."/>
            <person name="Bechman K.B."/>
            <person name="Herman A."/>
            <person name="Abrahante J.E."/>
            <person name="Garbe J."/>
        </authorList>
    </citation>
    <scope>NUCLEOTIDE SEQUENCE</scope>
    <source>
        <strain evidence="1">Duluth1</strain>
        <tissue evidence="1">Whole animal</tissue>
    </source>
</reference>
<evidence type="ECO:0000313" key="2">
    <source>
        <dbReference type="Proteomes" id="UP000828390"/>
    </source>
</evidence>
<accession>A0A9D4DW65</accession>
<sequence>MQAKALLKEVKERLLEAYENIKKAVCSSIAEKKEQITSQKQTECVQQSLTEVERKTYFVNQKKSVRMCILLFWKESFKRRLRSVCKELLKI</sequence>
<evidence type="ECO:0000313" key="1">
    <source>
        <dbReference type="EMBL" id="KAH3755134.1"/>
    </source>
</evidence>
<dbReference type="AlphaFoldDB" id="A0A9D4DW65"/>
<organism evidence="1 2">
    <name type="scientific">Dreissena polymorpha</name>
    <name type="common">Zebra mussel</name>
    <name type="synonym">Mytilus polymorpha</name>
    <dbReference type="NCBI Taxonomy" id="45954"/>
    <lineage>
        <taxon>Eukaryota</taxon>
        <taxon>Metazoa</taxon>
        <taxon>Spiralia</taxon>
        <taxon>Lophotrochozoa</taxon>
        <taxon>Mollusca</taxon>
        <taxon>Bivalvia</taxon>
        <taxon>Autobranchia</taxon>
        <taxon>Heteroconchia</taxon>
        <taxon>Euheterodonta</taxon>
        <taxon>Imparidentia</taxon>
        <taxon>Neoheterodontei</taxon>
        <taxon>Myida</taxon>
        <taxon>Dreissenoidea</taxon>
        <taxon>Dreissenidae</taxon>
        <taxon>Dreissena</taxon>
    </lineage>
</organism>
<name>A0A9D4DW65_DREPO</name>